<keyword evidence="1" id="KW-0732">Signal</keyword>
<evidence type="ECO:0000313" key="3">
    <source>
        <dbReference type="Proteomes" id="UP000735302"/>
    </source>
</evidence>
<reference evidence="2 3" key="1">
    <citation type="journal article" date="2021" name="Elife">
        <title>Chloroplast acquisition without the gene transfer in kleptoplastic sea slugs, Plakobranchus ocellatus.</title>
        <authorList>
            <person name="Maeda T."/>
            <person name="Takahashi S."/>
            <person name="Yoshida T."/>
            <person name="Shimamura S."/>
            <person name="Takaki Y."/>
            <person name="Nagai Y."/>
            <person name="Toyoda A."/>
            <person name="Suzuki Y."/>
            <person name="Arimoto A."/>
            <person name="Ishii H."/>
            <person name="Satoh N."/>
            <person name="Nishiyama T."/>
            <person name="Hasebe M."/>
            <person name="Maruyama T."/>
            <person name="Minagawa J."/>
            <person name="Obokata J."/>
            <person name="Shigenobu S."/>
        </authorList>
    </citation>
    <scope>NUCLEOTIDE SEQUENCE [LARGE SCALE GENOMIC DNA]</scope>
</reference>
<organism evidence="2 3">
    <name type="scientific">Plakobranchus ocellatus</name>
    <dbReference type="NCBI Taxonomy" id="259542"/>
    <lineage>
        <taxon>Eukaryota</taxon>
        <taxon>Metazoa</taxon>
        <taxon>Spiralia</taxon>
        <taxon>Lophotrochozoa</taxon>
        <taxon>Mollusca</taxon>
        <taxon>Gastropoda</taxon>
        <taxon>Heterobranchia</taxon>
        <taxon>Euthyneura</taxon>
        <taxon>Panpulmonata</taxon>
        <taxon>Sacoglossa</taxon>
        <taxon>Placobranchoidea</taxon>
        <taxon>Plakobranchidae</taxon>
        <taxon>Plakobranchus</taxon>
    </lineage>
</organism>
<evidence type="ECO:0000256" key="1">
    <source>
        <dbReference type="SAM" id="SignalP"/>
    </source>
</evidence>
<name>A0AAV4DSP9_9GAST</name>
<dbReference type="AlphaFoldDB" id="A0AAV4DSP9"/>
<feature type="signal peptide" evidence="1">
    <location>
        <begin position="1"/>
        <end position="17"/>
    </location>
</feature>
<dbReference type="Proteomes" id="UP000735302">
    <property type="component" value="Unassembled WGS sequence"/>
</dbReference>
<evidence type="ECO:0008006" key="4">
    <source>
        <dbReference type="Google" id="ProtNLM"/>
    </source>
</evidence>
<accession>A0AAV4DSP9</accession>
<dbReference type="EMBL" id="BLXT01008249">
    <property type="protein sequence ID" value="GFO47055.1"/>
    <property type="molecule type" value="Genomic_DNA"/>
</dbReference>
<comment type="caution">
    <text evidence="2">The sequence shown here is derived from an EMBL/GenBank/DDBJ whole genome shotgun (WGS) entry which is preliminary data.</text>
</comment>
<keyword evidence="3" id="KW-1185">Reference proteome</keyword>
<proteinExistence type="predicted"/>
<gene>
    <name evidence="2" type="ORF">PoB_007356000</name>
</gene>
<feature type="chain" id="PRO_5043539812" description="Secreted protein" evidence="1">
    <location>
        <begin position="18"/>
        <end position="130"/>
    </location>
</feature>
<evidence type="ECO:0000313" key="2">
    <source>
        <dbReference type="EMBL" id="GFO47055.1"/>
    </source>
</evidence>
<sequence>MKLIVASLAICFFAVYANGLAAAGGIADDVKQEDVDEDIVKFAESLQKTVKKIDEKIDRNIQAKLNAQIDAEDSDLEMRGQLRKLIISAIDRMVDEAKNEHLTKGSKLDLTKRLIKAMEDYKSLTDVDLW</sequence>
<protein>
    <recommendedName>
        <fullName evidence="4">Secreted protein</fullName>
    </recommendedName>
</protein>